<organism evidence="4 5">
    <name type="scientific">PS1 clade bacterium</name>
    <dbReference type="NCBI Taxonomy" id="2175152"/>
    <lineage>
        <taxon>Bacteria</taxon>
        <taxon>Pseudomonadati</taxon>
        <taxon>Pseudomonadota</taxon>
        <taxon>Alphaproteobacteria</taxon>
        <taxon>PS1 clade</taxon>
    </lineage>
</organism>
<feature type="transmembrane region" description="Helical" evidence="3">
    <location>
        <begin position="79"/>
        <end position="101"/>
    </location>
</feature>
<dbReference type="InterPro" id="IPR048254">
    <property type="entry name" value="CDP_ALCOHOL_P_TRANSF_CS"/>
</dbReference>
<evidence type="ECO:0000313" key="5">
    <source>
        <dbReference type="Proteomes" id="UP000785783"/>
    </source>
</evidence>
<name>A0A937HMB3_9PROT</name>
<dbReference type="InterPro" id="IPR043130">
    <property type="entry name" value="CDP-OH_PTrfase_TM_dom"/>
</dbReference>
<feature type="transmembrane region" description="Helical" evidence="3">
    <location>
        <begin position="107"/>
        <end position="129"/>
    </location>
</feature>
<feature type="transmembrane region" description="Helical" evidence="3">
    <location>
        <begin position="35"/>
        <end position="59"/>
    </location>
</feature>
<dbReference type="Proteomes" id="UP000785783">
    <property type="component" value="Unassembled WGS sequence"/>
</dbReference>
<proteinExistence type="inferred from homology"/>
<protein>
    <submittedName>
        <fullName evidence="4">CDP-alcohol phosphatidyltransferase family protein</fullName>
    </submittedName>
</protein>
<dbReference type="AlphaFoldDB" id="A0A937HMB3"/>
<reference evidence="4" key="1">
    <citation type="submission" date="2020-10" db="EMBL/GenBank/DDBJ databases">
        <title>Microbiome of the Black Sea water column analyzed by genome centric metagenomics.</title>
        <authorList>
            <person name="Cabello-Yeves P.J."/>
            <person name="Callieri C."/>
            <person name="Picazo A."/>
            <person name="Mehrshad M."/>
            <person name="Haro-Moreno J.M."/>
            <person name="Roda-Garcia J."/>
            <person name="Dzembekova N."/>
            <person name="Slabakova V."/>
            <person name="Slabakova N."/>
            <person name="Moncheva S."/>
            <person name="Rodriguez-Valera F."/>
        </authorList>
    </citation>
    <scope>NUCLEOTIDE SEQUENCE</scope>
    <source>
        <strain evidence="4">BS307-5m-G5</strain>
    </source>
</reference>
<evidence type="ECO:0000256" key="2">
    <source>
        <dbReference type="RuleBase" id="RU003750"/>
    </source>
</evidence>
<evidence type="ECO:0000256" key="1">
    <source>
        <dbReference type="ARBA" id="ARBA00022679"/>
    </source>
</evidence>
<comment type="caution">
    <text evidence="4">The sequence shown here is derived from an EMBL/GenBank/DDBJ whole genome shotgun (WGS) entry which is preliminary data.</text>
</comment>
<dbReference type="Gene3D" id="1.20.120.1760">
    <property type="match status" value="1"/>
</dbReference>
<keyword evidence="3" id="KW-1133">Transmembrane helix</keyword>
<dbReference type="InterPro" id="IPR000462">
    <property type="entry name" value="CDP-OH_P_trans"/>
</dbReference>
<evidence type="ECO:0000313" key="4">
    <source>
        <dbReference type="EMBL" id="MBL6761361.1"/>
    </source>
</evidence>
<gene>
    <name evidence="4" type="ORF">ISQ19_01540</name>
</gene>
<keyword evidence="3" id="KW-0472">Membrane</keyword>
<keyword evidence="1 2" id="KW-0808">Transferase</keyword>
<dbReference type="GO" id="GO:0016020">
    <property type="term" value="C:membrane"/>
    <property type="evidence" value="ECO:0007669"/>
    <property type="project" value="InterPro"/>
</dbReference>
<feature type="transmembrane region" description="Helical" evidence="3">
    <location>
        <begin position="171"/>
        <end position="193"/>
    </location>
</feature>
<keyword evidence="3" id="KW-0812">Transmembrane</keyword>
<dbReference type="EMBL" id="JADHOK010000009">
    <property type="protein sequence ID" value="MBL6761361.1"/>
    <property type="molecule type" value="Genomic_DNA"/>
</dbReference>
<accession>A0A937HMB3</accession>
<evidence type="ECO:0000256" key="3">
    <source>
        <dbReference type="SAM" id="Phobius"/>
    </source>
</evidence>
<sequence length="202" mass="21494">MLDAAMRRLIDPPLNAAAAAIAPKISANSITIGGFLLGLGSVYMVAQGQFTAALVLFALNRLADGLDGAVARQRTPSNLGAYLDIVSDFFLWALLPIGFLLHNMDNAFGVSVLLSSFAMSMTAFLAYAIQAEKRGETTAAQGEKGFYYLAGLAEGTETVIFFAAVMVYPNAFATLALLFAAFVFLSVIGRLIVSIQRLRTPN</sequence>
<feature type="transmembrane region" description="Helical" evidence="3">
    <location>
        <begin position="145"/>
        <end position="165"/>
    </location>
</feature>
<dbReference type="GO" id="GO:0008654">
    <property type="term" value="P:phospholipid biosynthetic process"/>
    <property type="evidence" value="ECO:0007669"/>
    <property type="project" value="InterPro"/>
</dbReference>
<dbReference type="PROSITE" id="PS00379">
    <property type="entry name" value="CDP_ALCOHOL_P_TRANSF"/>
    <property type="match status" value="1"/>
</dbReference>
<dbReference type="Pfam" id="PF01066">
    <property type="entry name" value="CDP-OH_P_transf"/>
    <property type="match status" value="1"/>
</dbReference>
<dbReference type="GO" id="GO:0016780">
    <property type="term" value="F:phosphotransferase activity, for other substituted phosphate groups"/>
    <property type="evidence" value="ECO:0007669"/>
    <property type="project" value="InterPro"/>
</dbReference>
<comment type="similarity">
    <text evidence="2">Belongs to the CDP-alcohol phosphatidyltransferase class-I family.</text>
</comment>